<dbReference type="Gene3D" id="3.80.10.10">
    <property type="entry name" value="Ribonuclease Inhibitor"/>
    <property type="match status" value="3"/>
</dbReference>
<dbReference type="SMART" id="SM00220">
    <property type="entry name" value="S_TKc"/>
    <property type="match status" value="1"/>
</dbReference>
<comment type="catalytic activity">
    <reaction evidence="19">
        <text>L-threonyl-[protein] + ATP = O-phospho-L-threonyl-[protein] + ADP + H(+)</text>
        <dbReference type="Rhea" id="RHEA:46608"/>
        <dbReference type="Rhea" id="RHEA-COMP:11060"/>
        <dbReference type="Rhea" id="RHEA-COMP:11605"/>
        <dbReference type="ChEBI" id="CHEBI:15378"/>
        <dbReference type="ChEBI" id="CHEBI:30013"/>
        <dbReference type="ChEBI" id="CHEBI:30616"/>
        <dbReference type="ChEBI" id="CHEBI:61977"/>
        <dbReference type="ChEBI" id="CHEBI:456216"/>
        <dbReference type="EC" id="2.7.11.1"/>
    </reaction>
</comment>
<dbReference type="FunFam" id="3.80.10.10:FF:000041">
    <property type="entry name" value="LRR receptor-like serine/threonine-protein kinase ERECTA"/>
    <property type="match status" value="1"/>
</dbReference>
<keyword evidence="23" id="KW-1185">Reference proteome</keyword>
<sequence length="725" mass="79346">MEELKQVNCKELQQLNLFNNKLVGGIPEAICNLSKLEELYLGNNQLIGEIPKKMNHLQNLKVLSFPMNNLTGSIPATIFNISSLLNISLSNNNLSGSQCIQLQVISLAYNDFTGSIPSGIGNLVELQRLSLQNNSFTGEIPQLLFNISSLRFLNLAVNNLEGEIPSNLSHCRELRVLSLSFNQFTGGIPQAIGSLSNLEELYLSHNKLTGGIPREIGNLSNLNILQLSSNGISGPIPAEIFNNHLSGSIPKEIGNLSKLEKIYLGTNSLIGSIPTSFGSLPSSIGTWLSDLEGLFIAGNEFSGIIPMSISNMSKLTVLGLSANSFTGNVGFLTSLTNCKFLKNLWIGNNPFKGTLPNSLGNLPIALESFIASACQFRGTIPTRIGNLTNLIWLDLGANDLTGSIPTTLGRLKKLQKLHIVGNRLRGSIPNDLCHLKNLGYLHLSSNKLSGSIPSFGNMKSITTLDLSKNLVSEFVMACDKNNRTQSWKTKRDNMEIPTPIDSWLPGTHEKISHQQLLYATNDFGEDNLIGKGSQGMFRFRILNIMIDVASALEYLHHDCSSLVVHCDLKPNNVLLDDDMVAHVADFGITKLLTKTESMQQTKTLGTIGYMAPAEHGSDGIVSTKSDVYSYGILLMEVFSRKKPMDEMFTGDLTLKTWVESLSNSVIQVVDANLLRREDEDLATKLSCLSSIMALALACTTDSPEERLNMKDAVVELKKSRMKLLM</sequence>
<dbReference type="PROSITE" id="PS50011">
    <property type="entry name" value="PROTEIN_KINASE_DOM"/>
    <property type="match status" value="1"/>
</dbReference>
<dbReference type="InterPro" id="IPR008271">
    <property type="entry name" value="Ser/Thr_kinase_AS"/>
</dbReference>
<keyword evidence="13" id="KW-0418">Kinase</keyword>
<dbReference type="Gene3D" id="1.10.510.10">
    <property type="entry name" value="Transferase(Phosphotransferase) domain 1"/>
    <property type="match status" value="1"/>
</dbReference>
<dbReference type="GO" id="GO:0005886">
    <property type="term" value="C:plasma membrane"/>
    <property type="evidence" value="ECO:0007669"/>
    <property type="project" value="UniProtKB-SubCell"/>
</dbReference>
<evidence type="ECO:0000256" key="19">
    <source>
        <dbReference type="ARBA" id="ARBA00047899"/>
    </source>
</evidence>
<dbReference type="EC" id="2.7.11.1" evidence="3"/>
<evidence type="ECO:0000256" key="9">
    <source>
        <dbReference type="ARBA" id="ARBA00022692"/>
    </source>
</evidence>
<dbReference type="EMBL" id="FN595992">
    <property type="protein sequence ID" value="CBI31006.3"/>
    <property type="molecule type" value="Genomic_DNA"/>
</dbReference>
<evidence type="ECO:0000256" key="3">
    <source>
        <dbReference type="ARBA" id="ARBA00012513"/>
    </source>
</evidence>
<evidence type="ECO:0000313" key="23">
    <source>
        <dbReference type="Proteomes" id="UP000009183"/>
    </source>
</evidence>
<evidence type="ECO:0000256" key="10">
    <source>
        <dbReference type="ARBA" id="ARBA00022729"/>
    </source>
</evidence>
<evidence type="ECO:0000256" key="2">
    <source>
        <dbReference type="ARBA" id="ARBA00004479"/>
    </source>
</evidence>
<evidence type="ECO:0000256" key="20">
    <source>
        <dbReference type="ARBA" id="ARBA00048679"/>
    </source>
</evidence>
<dbReference type="SMART" id="SM00369">
    <property type="entry name" value="LRR_TYP"/>
    <property type="match status" value="7"/>
</dbReference>
<keyword evidence="15" id="KW-1133">Transmembrane helix</keyword>
<dbReference type="InParanoid" id="D7TKI4"/>
<dbReference type="InterPro" id="IPR032675">
    <property type="entry name" value="LRR_dom_sf"/>
</dbReference>
<evidence type="ECO:0000259" key="21">
    <source>
        <dbReference type="PROSITE" id="PS50011"/>
    </source>
</evidence>
<evidence type="ECO:0000256" key="14">
    <source>
        <dbReference type="ARBA" id="ARBA00022840"/>
    </source>
</evidence>
<accession>D7TKI4</accession>
<dbReference type="SUPFAM" id="SSF52047">
    <property type="entry name" value="RNI-like"/>
    <property type="match status" value="1"/>
</dbReference>
<dbReference type="FunFam" id="1.10.510.10:FF:000358">
    <property type="entry name" value="Putative leucine-rich repeat receptor-like serine/threonine-protein kinase"/>
    <property type="match status" value="1"/>
</dbReference>
<gene>
    <name evidence="22" type="ordered locus">VIT_10s0003g04770</name>
</gene>
<keyword evidence="18" id="KW-0325">Glycoprotein</keyword>
<evidence type="ECO:0000256" key="18">
    <source>
        <dbReference type="ARBA" id="ARBA00023180"/>
    </source>
</evidence>
<dbReference type="HOGENOM" id="CLU_000288_22_0_1"/>
<dbReference type="PaxDb" id="29760-VIT_10s0003g04770.t01"/>
<keyword evidence="4" id="KW-1003">Cell membrane</keyword>
<dbReference type="Pfam" id="PF00560">
    <property type="entry name" value="LRR_1"/>
    <property type="match status" value="9"/>
</dbReference>
<dbReference type="PANTHER" id="PTHR27000">
    <property type="entry name" value="LEUCINE-RICH REPEAT RECEPTOR-LIKE PROTEIN KINASE FAMILY PROTEIN-RELATED"/>
    <property type="match status" value="1"/>
</dbReference>
<evidence type="ECO:0000256" key="1">
    <source>
        <dbReference type="ARBA" id="ARBA00004162"/>
    </source>
</evidence>
<evidence type="ECO:0000256" key="17">
    <source>
        <dbReference type="ARBA" id="ARBA00023170"/>
    </source>
</evidence>
<proteinExistence type="predicted"/>
<keyword evidence="5" id="KW-0723">Serine/threonine-protein kinase</keyword>
<dbReference type="SMART" id="SM00365">
    <property type="entry name" value="LRR_SD22"/>
    <property type="match status" value="5"/>
</dbReference>
<keyword evidence="14" id="KW-0067">ATP-binding</keyword>
<comment type="subcellular location">
    <subcellularLocation>
        <location evidence="1">Cell membrane</location>
        <topology evidence="1">Single-pass membrane protein</topology>
    </subcellularLocation>
    <subcellularLocation>
        <location evidence="2">Membrane</location>
        <topology evidence="2">Single-pass type I membrane protein</topology>
    </subcellularLocation>
</comment>
<evidence type="ECO:0000256" key="11">
    <source>
        <dbReference type="ARBA" id="ARBA00022737"/>
    </source>
</evidence>
<evidence type="ECO:0000256" key="5">
    <source>
        <dbReference type="ARBA" id="ARBA00022527"/>
    </source>
</evidence>
<dbReference type="Pfam" id="PF00069">
    <property type="entry name" value="Pkinase"/>
    <property type="match status" value="1"/>
</dbReference>
<protein>
    <recommendedName>
        <fullName evidence="3">non-specific serine/threonine protein kinase</fullName>
        <ecNumber evidence="3">2.7.11.1</ecNumber>
    </recommendedName>
</protein>
<dbReference type="InterPro" id="IPR000719">
    <property type="entry name" value="Prot_kinase_dom"/>
</dbReference>
<evidence type="ECO:0000313" key="22">
    <source>
        <dbReference type="EMBL" id="CBI31006.3"/>
    </source>
</evidence>
<evidence type="ECO:0000256" key="4">
    <source>
        <dbReference type="ARBA" id="ARBA00022475"/>
    </source>
</evidence>
<keyword evidence="16" id="KW-0472">Membrane</keyword>
<dbReference type="SUPFAM" id="SSF56112">
    <property type="entry name" value="Protein kinase-like (PK-like)"/>
    <property type="match status" value="1"/>
</dbReference>
<keyword evidence="12" id="KW-0547">Nucleotide-binding</keyword>
<dbReference type="PROSITE" id="PS00108">
    <property type="entry name" value="PROTEIN_KINASE_ST"/>
    <property type="match status" value="1"/>
</dbReference>
<dbReference type="PROSITE" id="PS51450">
    <property type="entry name" value="LRR"/>
    <property type="match status" value="1"/>
</dbReference>
<dbReference type="PANTHER" id="PTHR27000:SF642">
    <property type="entry name" value="INACTIVE LEUCINE-RICH REPEAT RECEPTOR KINASE XIAO-RELATED"/>
    <property type="match status" value="1"/>
</dbReference>
<evidence type="ECO:0000256" key="6">
    <source>
        <dbReference type="ARBA" id="ARBA00022553"/>
    </source>
</evidence>
<evidence type="ECO:0000256" key="8">
    <source>
        <dbReference type="ARBA" id="ARBA00022679"/>
    </source>
</evidence>
<feature type="domain" description="Protein kinase" evidence="21">
    <location>
        <begin position="414"/>
        <end position="724"/>
    </location>
</feature>
<keyword evidence="8" id="KW-0808">Transferase</keyword>
<reference evidence="23" key="1">
    <citation type="journal article" date="2007" name="Nature">
        <title>The grapevine genome sequence suggests ancestral hexaploidization in major angiosperm phyla.</title>
        <authorList>
            <consortium name="The French-Italian Public Consortium for Grapevine Genome Characterization."/>
            <person name="Jaillon O."/>
            <person name="Aury J.-M."/>
            <person name="Noel B."/>
            <person name="Policriti A."/>
            <person name="Clepet C."/>
            <person name="Casagrande A."/>
            <person name="Choisne N."/>
            <person name="Aubourg S."/>
            <person name="Vitulo N."/>
            <person name="Jubin C."/>
            <person name="Vezzi A."/>
            <person name="Legeai F."/>
            <person name="Hugueney P."/>
            <person name="Dasilva C."/>
            <person name="Horner D."/>
            <person name="Mica E."/>
            <person name="Jublot D."/>
            <person name="Poulain J."/>
            <person name="Bruyere C."/>
            <person name="Billault A."/>
            <person name="Segurens B."/>
            <person name="Gouyvenoux M."/>
            <person name="Ugarte E."/>
            <person name="Cattonaro F."/>
            <person name="Anthouard V."/>
            <person name="Vico V."/>
            <person name="Del Fabbro C."/>
            <person name="Alaux M."/>
            <person name="Di Gaspero G."/>
            <person name="Dumas V."/>
            <person name="Felice N."/>
            <person name="Paillard S."/>
            <person name="Juman I."/>
            <person name="Moroldo M."/>
            <person name="Scalabrin S."/>
            <person name="Canaguier A."/>
            <person name="Le Clainche I."/>
            <person name="Malacrida G."/>
            <person name="Durand E."/>
            <person name="Pesole G."/>
            <person name="Laucou V."/>
            <person name="Chatelet P."/>
            <person name="Merdinoglu D."/>
            <person name="Delledonne M."/>
            <person name="Pezzotti M."/>
            <person name="Lecharny A."/>
            <person name="Scarpelli C."/>
            <person name="Artiguenave F."/>
            <person name="Pe M.E."/>
            <person name="Valle G."/>
            <person name="Morgante M."/>
            <person name="Caboche M."/>
            <person name="Adam-Blondon A.-F."/>
            <person name="Weissenbach J."/>
            <person name="Quetier F."/>
            <person name="Wincker P."/>
        </authorList>
    </citation>
    <scope>NUCLEOTIDE SEQUENCE [LARGE SCALE GENOMIC DNA]</scope>
    <source>
        <strain evidence="23">cv. Pinot noir / PN40024</strain>
    </source>
</reference>
<dbReference type="SMR" id="D7TKI4"/>
<dbReference type="SUPFAM" id="SSF52058">
    <property type="entry name" value="L domain-like"/>
    <property type="match status" value="1"/>
</dbReference>
<dbReference type="GO" id="GO:0004674">
    <property type="term" value="F:protein serine/threonine kinase activity"/>
    <property type="evidence" value="ECO:0007669"/>
    <property type="project" value="UniProtKB-KW"/>
</dbReference>
<evidence type="ECO:0000256" key="15">
    <source>
        <dbReference type="ARBA" id="ARBA00022989"/>
    </source>
</evidence>
<dbReference type="InterPro" id="IPR011009">
    <property type="entry name" value="Kinase-like_dom_sf"/>
</dbReference>
<dbReference type="FunFam" id="3.80.10.10:FF:000299">
    <property type="entry name" value="Piriformospora indica-insensitive protein 2"/>
    <property type="match status" value="1"/>
</dbReference>
<organism evidence="22 23">
    <name type="scientific">Vitis vinifera</name>
    <name type="common">Grape</name>
    <dbReference type="NCBI Taxonomy" id="29760"/>
    <lineage>
        <taxon>Eukaryota</taxon>
        <taxon>Viridiplantae</taxon>
        <taxon>Streptophyta</taxon>
        <taxon>Embryophyta</taxon>
        <taxon>Tracheophyta</taxon>
        <taxon>Spermatophyta</taxon>
        <taxon>Magnoliopsida</taxon>
        <taxon>eudicotyledons</taxon>
        <taxon>Gunneridae</taxon>
        <taxon>Pentapetalae</taxon>
        <taxon>rosids</taxon>
        <taxon>Vitales</taxon>
        <taxon>Vitaceae</taxon>
        <taxon>Viteae</taxon>
        <taxon>Vitis</taxon>
    </lineage>
</organism>
<keyword evidence="10" id="KW-0732">Signal</keyword>
<evidence type="ECO:0000256" key="16">
    <source>
        <dbReference type="ARBA" id="ARBA00023136"/>
    </source>
</evidence>
<dbReference type="InterPro" id="IPR003591">
    <property type="entry name" value="Leu-rich_rpt_typical-subtyp"/>
</dbReference>
<evidence type="ECO:0000256" key="13">
    <source>
        <dbReference type="ARBA" id="ARBA00022777"/>
    </source>
</evidence>
<name>D7TKI4_VITVI</name>
<dbReference type="FunFam" id="3.80.10.10:FF:000095">
    <property type="entry name" value="LRR receptor-like serine/threonine-protein kinase GSO1"/>
    <property type="match status" value="1"/>
</dbReference>
<dbReference type="GO" id="GO:0005524">
    <property type="term" value="F:ATP binding"/>
    <property type="evidence" value="ECO:0007669"/>
    <property type="project" value="UniProtKB-KW"/>
</dbReference>
<evidence type="ECO:0000256" key="12">
    <source>
        <dbReference type="ARBA" id="ARBA00022741"/>
    </source>
</evidence>
<keyword evidence="9" id="KW-0812">Transmembrane</keyword>
<keyword evidence="17" id="KW-0675">Receptor</keyword>
<evidence type="ECO:0000256" key="7">
    <source>
        <dbReference type="ARBA" id="ARBA00022614"/>
    </source>
</evidence>
<dbReference type="OMA" id="MACCEES"/>
<dbReference type="eggNOG" id="ENOG502QPYS">
    <property type="taxonomic scope" value="Eukaryota"/>
</dbReference>
<keyword evidence="11" id="KW-0677">Repeat</keyword>
<dbReference type="AlphaFoldDB" id="D7TKI4"/>
<dbReference type="InterPro" id="IPR001611">
    <property type="entry name" value="Leu-rich_rpt"/>
</dbReference>
<keyword evidence="6" id="KW-0597">Phosphoprotein</keyword>
<keyword evidence="7" id="KW-0433">Leucine-rich repeat</keyword>
<dbReference type="Pfam" id="PF13855">
    <property type="entry name" value="LRR_8"/>
    <property type="match status" value="1"/>
</dbReference>
<comment type="catalytic activity">
    <reaction evidence="20">
        <text>L-seryl-[protein] + ATP = O-phospho-L-seryl-[protein] + ADP + H(+)</text>
        <dbReference type="Rhea" id="RHEA:17989"/>
        <dbReference type="Rhea" id="RHEA-COMP:9863"/>
        <dbReference type="Rhea" id="RHEA-COMP:11604"/>
        <dbReference type="ChEBI" id="CHEBI:15378"/>
        <dbReference type="ChEBI" id="CHEBI:29999"/>
        <dbReference type="ChEBI" id="CHEBI:30616"/>
        <dbReference type="ChEBI" id="CHEBI:83421"/>
        <dbReference type="ChEBI" id="CHEBI:456216"/>
        <dbReference type="EC" id="2.7.11.1"/>
    </reaction>
</comment>
<dbReference type="Proteomes" id="UP000009183">
    <property type="component" value="Chromosome 10"/>
</dbReference>